<protein>
    <submittedName>
        <fullName evidence="3">Uncharacterized protein</fullName>
    </submittedName>
</protein>
<dbReference type="Proteomes" id="UP000799324">
    <property type="component" value="Unassembled WGS sequence"/>
</dbReference>
<reference evidence="3" key="1">
    <citation type="journal article" date="2020" name="Stud. Mycol.">
        <title>101 Dothideomycetes genomes: a test case for predicting lifestyles and emergence of pathogens.</title>
        <authorList>
            <person name="Haridas S."/>
            <person name="Albert R."/>
            <person name="Binder M."/>
            <person name="Bloem J."/>
            <person name="Labutti K."/>
            <person name="Salamov A."/>
            <person name="Andreopoulos B."/>
            <person name="Baker S."/>
            <person name="Barry K."/>
            <person name="Bills G."/>
            <person name="Bluhm B."/>
            <person name="Cannon C."/>
            <person name="Castanera R."/>
            <person name="Culley D."/>
            <person name="Daum C."/>
            <person name="Ezra D."/>
            <person name="Gonzalez J."/>
            <person name="Henrissat B."/>
            <person name="Kuo A."/>
            <person name="Liang C."/>
            <person name="Lipzen A."/>
            <person name="Lutzoni F."/>
            <person name="Magnuson J."/>
            <person name="Mondo S."/>
            <person name="Nolan M."/>
            <person name="Ohm R."/>
            <person name="Pangilinan J."/>
            <person name="Park H.-J."/>
            <person name="Ramirez L."/>
            <person name="Alfaro M."/>
            <person name="Sun H."/>
            <person name="Tritt A."/>
            <person name="Yoshinaga Y."/>
            <person name="Zwiers L.-H."/>
            <person name="Turgeon B."/>
            <person name="Goodwin S."/>
            <person name="Spatafora J."/>
            <person name="Crous P."/>
            <person name="Grigoriev I."/>
        </authorList>
    </citation>
    <scope>NUCLEOTIDE SEQUENCE</scope>
    <source>
        <strain evidence="3">CBS 122681</strain>
    </source>
</reference>
<keyword evidence="1" id="KW-0175">Coiled coil</keyword>
<evidence type="ECO:0000313" key="4">
    <source>
        <dbReference type="Proteomes" id="UP000799324"/>
    </source>
</evidence>
<sequence>MPLRKKVTGFLNSKKLADPAPFPTHATSSNGSAPRSATQKVTAEELRELRELIRHKYKLDVYIWGKRNVKEFSRPEVEEKMRQADAALDAIQNRVEGWDKNELFGSDTEYRKFVEVKRRVMDEGKARWMDTPPWDIPDQNGHWFNPYTPAEAE</sequence>
<evidence type="ECO:0000313" key="3">
    <source>
        <dbReference type="EMBL" id="KAF2650704.1"/>
    </source>
</evidence>
<dbReference type="OrthoDB" id="4127862at2759"/>
<evidence type="ECO:0000256" key="2">
    <source>
        <dbReference type="SAM" id="MobiDB-lite"/>
    </source>
</evidence>
<feature type="region of interest" description="Disordered" evidence="2">
    <location>
        <begin position="1"/>
        <end position="41"/>
    </location>
</feature>
<dbReference type="AlphaFoldDB" id="A0A6A6SWY0"/>
<accession>A0A6A6SWY0</accession>
<dbReference type="EMBL" id="MU004446">
    <property type="protein sequence ID" value="KAF2650704.1"/>
    <property type="molecule type" value="Genomic_DNA"/>
</dbReference>
<proteinExistence type="predicted"/>
<feature type="compositionally biased region" description="Polar residues" evidence="2">
    <location>
        <begin position="25"/>
        <end position="41"/>
    </location>
</feature>
<organism evidence="3 4">
    <name type="scientific">Lophiostoma macrostomum CBS 122681</name>
    <dbReference type="NCBI Taxonomy" id="1314788"/>
    <lineage>
        <taxon>Eukaryota</taxon>
        <taxon>Fungi</taxon>
        <taxon>Dikarya</taxon>
        <taxon>Ascomycota</taxon>
        <taxon>Pezizomycotina</taxon>
        <taxon>Dothideomycetes</taxon>
        <taxon>Pleosporomycetidae</taxon>
        <taxon>Pleosporales</taxon>
        <taxon>Lophiostomataceae</taxon>
        <taxon>Lophiostoma</taxon>
    </lineage>
</organism>
<keyword evidence="4" id="KW-1185">Reference proteome</keyword>
<feature type="coiled-coil region" evidence="1">
    <location>
        <begin position="74"/>
        <end position="101"/>
    </location>
</feature>
<name>A0A6A6SWY0_9PLEO</name>
<evidence type="ECO:0000256" key="1">
    <source>
        <dbReference type="SAM" id="Coils"/>
    </source>
</evidence>
<gene>
    <name evidence="3" type="ORF">K491DRAFT_697044</name>
</gene>